<dbReference type="AlphaFoldDB" id="A0A3A4AQQ7"/>
<dbReference type="PANTHER" id="PTHR36427:SF3">
    <property type="entry name" value="LARGE RIBOSOMAL SUBUNIT PROTEIN UL1M"/>
    <property type="match status" value="1"/>
</dbReference>
<dbReference type="SUPFAM" id="SSF56808">
    <property type="entry name" value="Ribosomal protein L1"/>
    <property type="match status" value="1"/>
</dbReference>
<comment type="function">
    <text evidence="10">Protein L1 is also a translational repressor protein, it controls the translation of the L11 operon by binding to its mRNA.</text>
</comment>
<dbReference type="GO" id="GO:0000049">
    <property type="term" value="F:tRNA binding"/>
    <property type="evidence" value="ECO:0007669"/>
    <property type="project" value="UniProtKB-KW"/>
</dbReference>
<dbReference type="InterPro" id="IPR023673">
    <property type="entry name" value="Ribosomal_uL1_CS"/>
</dbReference>
<evidence type="ECO:0000256" key="10">
    <source>
        <dbReference type="HAMAP-Rule" id="MF_01318"/>
    </source>
</evidence>
<gene>
    <name evidence="10" type="primary">rplA</name>
    <name evidence="13" type="ORF">D5H75_20765</name>
</gene>
<dbReference type="GO" id="GO:0006417">
    <property type="term" value="P:regulation of translation"/>
    <property type="evidence" value="ECO:0007669"/>
    <property type="project" value="UniProtKB-KW"/>
</dbReference>
<reference evidence="13 14" key="1">
    <citation type="submission" date="2018-09" db="EMBL/GenBank/DDBJ databases">
        <title>YIM 75507 draft genome.</title>
        <authorList>
            <person name="Tang S."/>
            <person name="Feng Y."/>
        </authorList>
    </citation>
    <scope>NUCLEOTIDE SEQUENCE [LARGE SCALE GENOMIC DNA]</scope>
    <source>
        <strain evidence="13 14">YIM 75507</strain>
    </source>
</reference>
<dbReference type="PIRSF" id="PIRSF002155">
    <property type="entry name" value="Ribosomal_L1"/>
    <property type="match status" value="1"/>
</dbReference>
<comment type="similarity">
    <text evidence="1 10 11">Belongs to the universal ribosomal protein uL1 family.</text>
</comment>
<comment type="subunit">
    <text evidence="10">Part of the 50S ribosomal subunit.</text>
</comment>
<keyword evidence="5 10" id="KW-0810">Translation regulation</keyword>
<accession>A0A3A4AQQ7</accession>
<dbReference type="Pfam" id="PF00687">
    <property type="entry name" value="Ribosomal_L1"/>
    <property type="match status" value="1"/>
</dbReference>
<dbReference type="Gene3D" id="3.40.50.790">
    <property type="match status" value="1"/>
</dbReference>
<evidence type="ECO:0000256" key="6">
    <source>
        <dbReference type="ARBA" id="ARBA00022884"/>
    </source>
</evidence>
<keyword evidence="2 10" id="KW-0678">Repressor</keyword>
<organism evidence="13 14">
    <name type="scientific">Bailinhaonella thermotolerans</name>
    <dbReference type="NCBI Taxonomy" id="1070861"/>
    <lineage>
        <taxon>Bacteria</taxon>
        <taxon>Bacillati</taxon>
        <taxon>Actinomycetota</taxon>
        <taxon>Actinomycetes</taxon>
        <taxon>Streptosporangiales</taxon>
        <taxon>Streptosporangiaceae</taxon>
        <taxon>Bailinhaonella</taxon>
    </lineage>
</organism>
<feature type="region of interest" description="Disordered" evidence="12">
    <location>
        <begin position="1"/>
        <end position="24"/>
    </location>
</feature>
<dbReference type="GO" id="GO:0006412">
    <property type="term" value="P:translation"/>
    <property type="evidence" value="ECO:0007669"/>
    <property type="project" value="UniProtKB-UniRule"/>
</dbReference>
<protein>
    <recommendedName>
        <fullName evidence="9 10">Large ribosomal subunit protein uL1</fullName>
    </recommendedName>
</protein>
<dbReference type="CDD" id="cd00403">
    <property type="entry name" value="Ribosomal_L1"/>
    <property type="match status" value="1"/>
</dbReference>
<dbReference type="InterPro" id="IPR002143">
    <property type="entry name" value="Ribosomal_uL1"/>
</dbReference>
<dbReference type="InterPro" id="IPR023674">
    <property type="entry name" value="Ribosomal_uL1-like"/>
</dbReference>
<comment type="caution">
    <text evidence="13">The sequence shown here is derived from an EMBL/GenBank/DDBJ whole genome shotgun (WGS) entry which is preliminary data.</text>
</comment>
<evidence type="ECO:0000256" key="4">
    <source>
        <dbReference type="ARBA" id="ARBA00022730"/>
    </source>
</evidence>
<keyword evidence="7 10" id="KW-0689">Ribosomal protein</keyword>
<evidence type="ECO:0000313" key="13">
    <source>
        <dbReference type="EMBL" id="RJL30755.1"/>
    </source>
</evidence>
<dbReference type="OrthoDB" id="9803740at2"/>
<evidence type="ECO:0000256" key="5">
    <source>
        <dbReference type="ARBA" id="ARBA00022845"/>
    </source>
</evidence>
<dbReference type="PANTHER" id="PTHR36427">
    <property type="entry name" value="54S RIBOSOMAL PROTEIN L1, MITOCHONDRIAL"/>
    <property type="match status" value="1"/>
</dbReference>
<evidence type="ECO:0000256" key="12">
    <source>
        <dbReference type="SAM" id="MobiDB-lite"/>
    </source>
</evidence>
<dbReference type="GO" id="GO:0019843">
    <property type="term" value="F:rRNA binding"/>
    <property type="evidence" value="ECO:0007669"/>
    <property type="project" value="UniProtKB-UniRule"/>
</dbReference>
<evidence type="ECO:0000256" key="8">
    <source>
        <dbReference type="ARBA" id="ARBA00023274"/>
    </source>
</evidence>
<dbReference type="EMBL" id="QZEY01000008">
    <property type="protein sequence ID" value="RJL30755.1"/>
    <property type="molecule type" value="Genomic_DNA"/>
</dbReference>
<evidence type="ECO:0000256" key="3">
    <source>
        <dbReference type="ARBA" id="ARBA00022555"/>
    </source>
</evidence>
<sequence length="254" mass="27230">MGRRWPAPRHSATGVQVKRSKAHRAAAEKIDKSKLYSPLDAVRLAKETATTKFDSTVEAALRLGVDPRKADQIVRGTVNLPHGTGKTARVLVFATGDRAEAARAAGADIVGADELIDEVSKGRLDFDAVVATPDLMGKVGRLGRVLGPRGLMPNPKSGTVTPDVAKAVEEIKGGKIEFRVDRHANLHLILGKSSFTERQLVENYAAALDEILRLKPSAAKGRYLKKVSFTTTMGPGIPVDPNITRALTAEIDEA</sequence>
<dbReference type="HAMAP" id="MF_01318_B">
    <property type="entry name" value="Ribosomal_uL1_B"/>
    <property type="match status" value="1"/>
</dbReference>
<dbReference type="InterPro" id="IPR028364">
    <property type="entry name" value="Ribosomal_uL1/biogenesis"/>
</dbReference>
<comment type="function">
    <text evidence="10">Binds directly to 23S rRNA. The L1 stalk is quite mobile in the ribosome, and is involved in E site tRNA release.</text>
</comment>
<evidence type="ECO:0000256" key="9">
    <source>
        <dbReference type="ARBA" id="ARBA00035241"/>
    </source>
</evidence>
<evidence type="ECO:0000256" key="11">
    <source>
        <dbReference type="RuleBase" id="RU000659"/>
    </source>
</evidence>
<dbReference type="InterPro" id="IPR016095">
    <property type="entry name" value="Ribosomal_uL1_3-a/b-sand"/>
</dbReference>
<keyword evidence="6 10" id="KW-0694">RNA-binding</keyword>
<keyword evidence="3 10" id="KW-0820">tRNA-binding</keyword>
<dbReference type="InterPro" id="IPR005878">
    <property type="entry name" value="Ribosom_uL1_bac-type"/>
</dbReference>
<dbReference type="GO" id="GO:0015934">
    <property type="term" value="C:large ribosomal subunit"/>
    <property type="evidence" value="ECO:0007669"/>
    <property type="project" value="InterPro"/>
</dbReference>
<evidence type="ECO:0000256" key="2">
    <source>
        <dbReference type="ARBA" id="ARBA00022491"/>
    </source>
</evidence>
<evidence type="ECO:0000256" key="7">
    <source>
        <dbReference type="ARBA" id="ARBA00022980"/>
    </source>
</evidence>
<dbReference type="PROSITE" id="PS01199">
    <property type="entry name" value="RIBOSOMAL_L1"/>
    <property type="match status" value="1"/>
</dbReference>
<keyword evidence="4 10" id="KW-0699">rRNA-binding</keyword>
<evidence type="ECO:0000256" key="1">
    <source>
        <dbReference type="ARBA" id="ARBA00010531"/>
    </source>
</evidence>
<dbReference type="FunFam" id="3.40.50.790:FF:000001">
    <property type="entry name" value="50S ribosomal protein L1"/>
    <property type="match status" value="1"/>
</dbReference>
<evidence type="ECO:0000313" key="14">
    <source>
        <dbReference type="Proteomes" id="UP000265768"/>
    </source>
</evidence>
<keyword evidence="14" id="KW-1185">Reference proteome</keyword>
<keyword evidence="8 10" id="KW-0687">Ribonucleoprotein</keyword>
<dbReference type="Proteomes" id="UP000265768">
    <property type="component" value="Unassembled WGS sequence"/>
</dbReference>
<dbReference type="GO" id="GO:0003735">
    <property type="term" value="F:structural constituent of ribosome"/>
    <property type="evidence" value="ECO:0007669"/>
    <property type="project" value="InterPro"/>
</dbReference>
<proteinExistence type="inferred from homology"/>
<name>A0A3A4AQQ7_9ACTN</name>
<dbReference type="NCBIfam" id="TIGR01169">
    <property type="entry name" value="rplA_bact"/>
    <property type="match status" value="1"/>
</dbReference>
<dbReference type="Gene3D" id="3.30.190.20">
    <property type="match status" value="1"/>
</dbReference>